<gene>
    <name evidence="7" type="ORF">DD666_18905</name>
</gene>
<dbReference type="GO" id="GO:0003677">
    <property type="term" value="F:DNA binding"/>
    <property type="evidence" value="ECO:0007669"/>
    <property type="project" value="UniProtKB-KW"/>
</dbReference>
<dbReference type="InterPro" id="IPR047640">
    <property type="entry name" value="RpiR-like"/>
</dbReference>
<dbReference type="PROSITE" id="PS51464">
    <property type="entry name" value="SIS"/>
    <property type="match status" value="1"/>
</dbReference>
<dbReference type="InterPro" id="IPR035472">
    <property type="entry name" value="RpiR-like_SIS"/>
</dbReference>
<dbReference type="EMBL" id="DOEK01000039">
    <property type="protein sequence ID" value="HBP31466.1"/>
    <property type="molecule type" value="Genomic_DNA"/>
</dbReference>
<feature type="domain" description="HTH rpiR-type" evidence="5">
    <location>
        <begin position="4"/>
        <end position="80"/>
    </location>
</feature>
<evidence type="ECO:0000256" key="4">
    <source>
        <dbReference type="ARBA" id="ARBA00023163"/>
    </source>
</evidence>
<dbReference type="InterPro" id="IPR000281">
    <property type="entry name" value="HTH_RpiR"/>
</dbReference>
<sequence length="289" mass="31426">MIETDFTRALAKRLPELTKPQRLLGAYVLEHPFKVAIMSIDEFAQAAGVSSASANRFARALGYPGYAQFRQNIIKGFEGVLESVNRLKKEQSYPATNQEVMSNVLVEGQRNLEKTRLNLSAETCDKAVDMILAARRIFILGLGSSGYLSGLLERRLFSHNDMVVSLAGPGGVTYAARRLALVDENDLVIALTFPRYLADTVKIVQKAHGRGARVLGLTDKATSPIVPACDCILYTSSDSVYGTNSDPVALALIDALMAALDYRSPFSVEIATEVAETITPWLIHGETSA</sequence>
<dbReference type="GO" id="GO:0097367">
    <property type="term" value="F:carbohydrate derivative binding"/>
    <property type="evidence" value="ECO:0007669"/>
    <property type="project" value="InterPro"/>
</dbReference>
<accession>A0A356LKG4</accession>
<dbReference type="SUPFAM" id="SSF46689">
    <property type="entry name" value="Homeodomain-like"/>
    <property type="match status" value="1"/>
</dbReference>
<name>A0A356LKG4_9BURK</name>
<dbReference type="GO" id="GO:0006096">
    <property type="term" value="P:glycolytic process"/>
    <property type="evidence" value="ECO:0007669"/>
    <property type="project" value="UniProtKB-KW"/>
</dbReference>
<feature type="domain" description="SIS" evidence="6">
    <location>
        <begin position="127"/>
        <end position="263"/>
    </location>
</feature>
<reference evidence="7 8" key="1">
    <citation type="journal article" date="2018" name="Nat. Biotechnol.">
        <title>A standardized bacterial taxonomy based on genome phylogeny substantially revises the tree of life.</title>
        <authorList>
            <person name="Parks D.H."/>
            <person name="Chuvochina M."/>
            <person name="Waite D.W."/>
            <person name="Rinke C."/>
            <person name="Skarshewski A."/>
            <person name="Chaumeil P.A."/>
            <person name="Hugenholtz P."/>
        </authorList>
    </citation>
    <scope>NUCLEOTIDE SEQUENCE [LARGE SCALE GENOMIC DNA]</scope>
    <source>
        <strain evidence="7">UBA10707</strain>
    </source>
</reference>
<proteinExistence type="predicted"/>
<evidence type="ECO:0000259" key="5">
    <source>
        <dbReference type="PROSITE" id="PS51071"/>
    </source>
</evidence>
<keyword evidence="1" id="KW-0805">Transcription regulation</keyword>
<keyword evidence="4" id="KW-0804">Transcription</keyword>
<dbReference type="InterPro" id="IPR046348">
    <property type="entry name" value="SIS_dom_sf"/>
</dbReference>
<dbReference type="PANTHER" id="PTHR30514:SF18">
    <property type="entry name" value="RPIR-FAMILY TRANSCRIPTIONAL REGULATOR"/>
    <property type="match status" value="1"/>
</dbReference>
<dbReference type="SUPFAM" id="SSF53697">
    <property type="entry name" value="SIS domain"/>
    <property type="match status" value="1"/>
</dbReference>
<evidence type="ECO:0000259" key="6">
    <source>
        <dbReference type="PROSITE" id="PS51464"/>
    </source>
</evidence>
<dbReference type="AlphaFoldDB" id="A0A356LKG4"/>
<keyword evidence="2" id="KW-0238">DNA-binding</keyword>
<dbReference type="PROSITE" id="PS51071">
    <property type="entry name" value="HTH_RPIR"/>
    <property type="match status" value="1"/>
</dbReference>
<dbReference type="Gene3D" id="3.40.50.10490">
    <property type="entry name" value="Glucose-6-phosphate isomerase like protein, domain 1"/>
    <property type="match status" value="1"/>
</dbReference>
<dbReference type="PANTHER" id="PTHR30514">
    <property type="entry name" value="GLUCOKINASE"/>
    <property type="match status" value="1"/>
</dbReference>
<dbReference type="Pfam" id="PF01418">
    <property type="entry name" value="HTH_6"/>
    <property type="match status" value="1"/>
</dbReference>
<protein>
    <submittedName>
        <fullName evidence="7">MurR/RpiR family transcriptional regulator</fullName>
    </submittedName>
</protein>
<evidence type="ECO:0000313" key="7">
    <source>
        <dbReference type="EMBL" id="HBP31466.1"/>
    </source>
</evidence>
<comment type="caution">
    <text evidence="7">The sequence shown here is derived from an EMBL/GenBank/DDBJ whole genome shotgun (WGS) entry which is preliminary data.</text>
</comment>
<dbReference type="GO" id="GO:0003700">
    <property type="term" value="F:DNA-binding transcription factor activity"/>
    <property type="evidence" value="ECO:0007669"/>
    <property type="project" value="InterPro"/>
</dbReference>
<dbReference type="InterPro" id="IPR036388">
    <property type="entry name" value="WH-like_DNA-bd_sf"/>
</dbReference>
<organism evidence="7 8">
    <name type="scientific">Advenella kashmirensis</name>
    <dbReference type="NCBI Taxonomy" id="310575"/>
    <lineage>
        <taxon>Bacteria</taxon>
        <taxon>Pseudomonadati</taxon>
        <taxon>Pseudomonadota</taxon>
        <taxon>Betaproteobacteria</taxon>
        <taxon>Burkholderiales</taxon>
        <taxon>Alcaligenaceae</taxon>
    </lineage>
</organism>
<evidence type="ECO:0000256" key="3">
    <source>
        <dbReference type="ARBA" id="ARBA00023152"/>
    </source>
</evidence>
<evidence type="ECO:0000313" key="8">
    <source>
        <dbReference type="Proteomes" id="UP000264036"/>
    </source>
</evidence>
<dbReference type="Gene3D" id="1.10.10.10">
    <property type="entry name" value="Winged helix-like DNA-binding domain superfamily/Winged helix DNA-binding domain"/>
    <property type="match status" value="1"/>
</dbReference>
<dbReference type="InterPro" id="IPR009057">
    <property type="entry name" value="Homeodomain-like_sf"/>
</dbReference>
<dbReference type="InterPro" id="IPR001347">
    <property type="entry name" value="SIS_dom"/>
</dbReference>
<evidence type="ECO:0000256" key="2">
    <source>
        <dbReference type="ARBA" id="ARBA00023125"/>
    </source>
</evidence>
<dbReference type="Pfam" id="PF01380">
    <property type="entry name" value="SIS"/>
    <property type="match status" value="1"/>
</dbReference>
<evidence type="ECO:0000256" key="1">
    <source>
        <dbReference type="ARBA" id="ARBA00023015"/>
    </source>
</evidence>
<keyword evidence="3" id="KW-0324">Glycolysis</keyword>
<dbReference type="CDD" id="cd05013">
    <property type="entry name" value="SIS_RpiR"/>
    <property type="match status" value="1"/>
</dbReference>
<dbReference type="Proteomes" id="UP000264036">
    <property type="component" value="Unassembled WGS sequence"/>
</dbReference>